<dbReference type="GO" id="GO:0006780">
    <property type="term" value="P:uroporphyrinogen III biosynthetic process"/>
    <property type="evidence" value="ECO:0007669"/>
    <property type="project" value="InterPro"/>
</dbReference>
<dbReference type="KEGG" id="mpi:Mpet_0390"/>
<dbReference type="OrthoDB" id="15395at2157"/>
<evidence type="ECO:0000313" key="2">
    <source>
        <dbReference type="EMBL" id="ADN35164.1"/>
    </source>
</evidence>
<dbReference type="eggNOG" id="arCOG02048">
    <property type="taxonomic scope" value="Archaea"/>
</dbReference>
<dbReference type="HOGENOM" id="CLU_1217591_0_0_2"/>
<name>E1RGF3_METP4</name>
<evidence type="ECO:0000259" key="1">
    <source>
        <dbReference type="Pfam" id="PF02602"/>
    </source>
</evidence>
<dbReference type="Pfam" id="PF02602">
    <property type="entry name" value="HEM4"/>
    <property type="match status" value="1"/>
</dbReference>
<dbReference type="RefSeq" id="WP_013328342.1">
    <property type="nucleotide sequence ID" value="NC_014507.1"/>
</dbReference>
<dbReference type="GO" id="GO:0004852">
    <property type="term" value="F:uroporphyrinogen-III synthase activity"/>
    <property type="evidence" value="ECO:0007669"/>
    <property type="project" value="InterPro"/>
</dbReference>
<dbReference type="PANTHER" id="PTHR40082">
    <property type="entry name" value="BLR5956 PROTEIN"/>
    <property type="match status" value="1"/>
</dbReference>
<dbReference type="STRING" id="679926.Mpet_0390"/>
<dbReference type="GeneID" id="9742835"/>
<dbReference type="SUPFAM" id="SSF69618">
    <property type="entry name" value="HemD-like"/>
    <property type="match status" value="1"/>
</dbReference>
<dbReference type="CDD" id="cd06578">
    <property type="entry name" value="HemD"/>
    <property type="match status" value="1"/>
</dbReference>
<dbReference type="AlphaFoldDB" id="E1RGF3"/>
<reference evidence="2 3" key="1">
    <citation type="journal article" date="2010" name="Stand. Genomic Sci.">
        <title>Complete genome sequence of Methanoplanus petrolearius type strain (SEBR 4847).</title>
        <authorList>
            <person name="Brambilla E."/>
            <person name="Djao O.D."/>
            <person name="Daligault H."/>
            <person name="Lapidus A."/>
            <person name="Lucas S."/>
            <person name="Hammon N."/>
            <person name="Nolan M."/>
            <person name="Tice H."/>
            <person name="Cheng J.F."/>
            <person name="Han C."/>
            <person name="Tapia R."/>
            <person name="Goodwin L."/>
            <person name="Pitluck S."/>
            <person name="Liolios K."/>
            <person name="Ivanova N."/>
            <person name="Mavromatis K."/>
            <person name="Mikhailova N."/>
            <person name="Pati A."/>
            <person name="Chen A."/>
            <person name="Palaniappan K."/>
            <person name="Land M."/>
            <person name="Hauser L."/>
            <person name="Chang Y.J."/>
            <person name="Jeffries C.D."/>
            <person name="Rohde M."/>
            <person name="Spring S."/>
            <person name="Sikorski J."/>
            <person name="Goker M."/>
            <person name="Woyke T."/>
            <person name="Bristow J."/>
            <person name="Eisen J.A."/>
            <person name="Markowitz V."/>
            <person name="Hugenholtz P."/>
            <person name="Kyrpides N.C."/>
            <person name="Klenk H.P."/>
        </authorList>
    </citation>
    <scope>NUCLEOTIDE SEQUENCE [LARGE SCALE GENOMIC DNA]</scope>
    <source>
        <strain evidence="3">DSM 11571 / OCM 486 / SEBR 4847</strain>
    </source>
</reference>
<dbReference type="InterPro" id="IPR036108">
    <property type="entry name" value="4pyrrol_syn_uPrphyn_synt_sf"/>
</dbReference>
<accession>E1RGF3</accession>
<gene>
    <name evidence="2" type="ordered locus">Mpet_0390</name>
</gene>
<feature type="domain" description="Tetrapyrrole biosynthesis uroporphyrinogen III synthase" evidence="1">
    <location>
        <begin position="16"/>
        <end position="207"/>
    </location>
</feature>
<dbReference type="EMBL" id="CP002117">
    <property type="protein sequence ID" value="ADN35164.1"/>
    <property type="molecule type" value="Genomic_DNA"/>
</dbReference>
<protein>
    <submittedName>
        <fullName evidence="2">Uroporphyrinogen III synthase HEM4</fullName>
    </submittedName>
</protein>
<dbReference type="InterPro" id="IPR039793">
    <property type="entry name" value="UROS/Hem4"/>
</dbReference>
<organism evidence="2 3">
    <name type="scientific">Methanolacinia petrolearia (strain DSM 11571 / OCM 486 / SEBR 4847)</name>
    <name type="common">Methanoplanus petrolearius</name>
    <dbReference type="NCBI Taxonomy" id="679926"/>
    <lineage>
        <taxon>Archaea</taxon>
        <taxon>Methanobacteriati</taxon>
        <taxon>Methanobacteriota</taxon>
        <taxon>Stenosarchaea group</taxon>
        <taxon>Methanomicrobia</taxon>
        <taxon>Methanomicrobiales</taxon>
        <taxon>Methanomicrobiaceae</taxon>
        <taxon>Methanolacinia</taxon>
    </lineage>
</organism>
<dbReference type="InterPro" id="IPR003754">
    <property type="entry name" value="4pyrrol_synth_uPrphyn_synth"/>
</dbReference>
<dbReference type="Proteomes" id="UP000006565">
    <property type="component" value="Chromosome"/>
</dbReference>
<dbReference type="PANTHER" id="PTHR40082:SF1">
    <property type="entry name" value="BLR5956 PROTEIN"/>
    <property type="match status" value="1"/>
</dbReference>
<keyword evidence="3" id="KW-1185">Reference proteome</keyword>
<evidence type="ECO:0000313" key="3">
    <source>
        <dbReference type="Proteomes" id="UP000006565"/>
    </source>
</evidence>
<dbReference type="Gene3D" id="3.40.50.10090">
    <property type="match status" value="2"/>
</dbReference>
<sequence length="231" mass="25277">MRIAVTRLREKAGKDAETCKRYGHECYIVSPLNARIYEDAVMEFVSAANRDEFDCIFFTSALPAQVIGPLLQVRPRMVAIGPQTAKTLTEMGFDCETLPDFYSRDFAPYLGDWIRGKRIGIPRADVPNPQLIDSIEDKGGIAAETRIYGLEPTGEKLDLDGADAVLFTSAGSFRNAVWDKDQKILRVAIGDVTGKAMELSGCPPDVTGDGSLTGTLEALNKYLESGDMQSD</sequence>
<proteinExistence type="predicted"/>